<feature type="compositionally biased region" description="Basic and acidic residues" evidence="1">
    <location>
        <begin position="28"/>
        <end position="48"/>
    </location>
</feature>
<gene>
    <name evidence="2" type="ORF">P4O66_008473</name>
</gene>
<evidence type="ECO:0000256" key="1">
    <source>
        <dbReference type="SAM" id="MobiDB-lite"/>
    </source>
</evidence>
<sequence length="262" mass="29078">MTIGKSSKKINAPRSPPFLDRATGFYGRLDEREVETRKEVETKEKEAAFKPAVAEWSGIPAPKGSGLPDEDEPGIFDFDQGMMEDDGTTLLKRKPSRMSRRWNRKSSRRAEPGHLPPGTASQSAGTDTEVAAPVNQSQDVEGERQPGARLGTRAPESLLVHFSVREEADDQVLILERKEGKGEAGEKRRKGQMEEKMYGGNMKVAKRTTLRSYCKVFDRAVRRGWETFVANLYSVTLTPVPSSSCSPATSKLSKTVALVEYR</sequence>
<dbReference type="EMBL" id="JAROKS010000014">
    <property type="protein sequence ID" value="KAK1797079.1"/>
    <property type="molecule type" value="Genomic_DNA"/>
</dbReference>
<comment type="caution">
    <text evidence="2">The sequence shown here is derived from an EMBL/GenBank/DDBJ whole genome shotgun (WGS) entry which is preliminary data.</text>
</comment>
<dbReference type="AlphaFoldDB" id="A0AAD8ZEM2"/>
<feature type="compositionally biased region" description="Basic residues" evidence="1">
    <location>
        <begin position="91"/>
        <end position="107"/>
    </location>
</feature>
<organism evidence="2 3">
    <name type="scientific">Electrophorus voltai</name>
    <dbReference type="NCBI Taxonomy" id="2609070"/>
    <lineage>
        <taxon>Eukaryota</taxon>
        <taxon>Metazoa</taxon>
        <taxon>Chordata</taxon>
        <taxon>Craniata</taxon>
        <taxon>Vertebrata</taxon>
        <taxon>Euteleostomi</taxon>
        <taxon>Actinopterygii</taxon>
        <taxon>Neopterygii</taxon>
        <taxon>Teleostei</taxon>
        <taxon>Ostariophysi</taxon>
        <taxon>Gymnotiformes</taxon>
        <taxon>Gymnotoidei</taxon>
        <taxon>Gymnotidae</taxon>
        <taxon>Electrophorus</taxon>
    </lineage>
</organism>
<keyword evidence="3" id="KW-1185">Reference proteome</keyword>
<reference evidence="2" key="1">
    <citation type="submission" date="2023-03" db="EMBL/GenBank/DDBJ databases">
        <title>Electrophorus voltai genome.</title>
        <authorList>
            <person name="Bian C."/>
        </authorList>
    </citation>
    <scope>NUCLEOTIDE SEQUENCE</scope>
    <source>
        <strain evidence="2">CB-2022</strain>
        <tissue evidence="2">Muscle</tissue>
    </source>
</reference>
<name>A0AAD8ZEM2_9TELE</name>
<protein>
    <submittedName>
        <fullName evidence="2">Uncharacterized protein</fullName>
    </submittedName>
</protein>
<accession>A0AAD8ZEM2</accession>
<proteinExistence type="predicted"/>
<feature type="region of interest" description="Disordered" evidence="1">
    <location>
        <begin position="1"/>
        <end position="154"/>
    </location>
</feature>
<evidence type="ECO:0000313" key="3">
    <source>
        <dbReference type="Proteomes" id="UP001239994"/>
    </source>
</evidence>
<evidence type="ECO:0000313" key="2">
    <source>
        <dbReference type="EMBL" id="KAK1797079.1"/>
    </source>
</evidence>
<dbReference type="Proteomes" id="UP001239994">
    <property type="component" value="Unassembled WGS sequence"/>
</dbReference>